<evidence type="ECO:0000313" key="2">
    <source>
        <dbReference type="EMBL" id="SFF47224.1"/>
    </source>
</evidence>
<protein>
    <submittedName>
        <fullName evidence="2">Uncharacterized protein</fullName>
    </submittedName>
</protein>
<name>A0A1I2IY62_9ACTN</name>
<dbReference type="STRING" id="380248.SAMN05216251_115100"/>
<gene>
    <name evidence="2" type="ORF">SAMN05216251_115100</name>
</gene>
<dbReference type="OrthoDB" id="4338609at2"/>
<evidence type="ECO:0000256" key="1">
    <source>
        <dbReference type="SAM" id="MobiDB-lite"/>
    </source>
</evidence>
<feature type="region of interest" description="Disordered" evidence="1">
    <location>
        <begin position="1"/>
        <end position="24"/>
    </location>
</feature>
<dbReference type="AlphaFoldDB" id="A0A1I2IY62"/>
<reference evidence="2 3" key="1">
    <citation type="submission" date="2016-10" db="EMBL/GenBank/DDBJ databases">
        <authorList>
            <person name="de Groot N.N."/>
        </authorList>
    </citation>
    <scope>NUCLEOTIDE SEQUENCE [LARGE SCALE GENOMIC DNA]</scope>
    <source>
        <strain evidence="2 3">CGMCC 4.3510</strain>
    </source>
</reference>
<proteinExistence type="predicted"/>
<sequence length="239" mass="25758">MQISSLPRTRTAAPRTRNPGTSGPLFVMLSSHPTASLTRAGSLRRSGLPGVVVRPWGDRLAYRYLRQAAGVLALLDAAPGEPAEVLEQRVRALSLLAPVAVLGAAGDAAAPLLSAGAVNVFGPDLDESVLCARLGADLRWLRRTSPRRGPRALGPLRPYREQSLLLEILLEHRAPLCCHQLRWLLGKGASPMTLPALRARIGRLEPHLAERGYACDRIPRWGADTFVVRRMKAAAALSA</sequence>
<organism evidence="2 3">
    <name type="scientific">Actinacidiphila alni</name>
    <dbReference type="NCBI Taxonomy" id="380248"/>
    <lineage>
        <taxon>Bacteria</taxon>
        <taxon>Bacillati</taxon>
        <taxon>Actinomycetota</taxon>
        <taxon>Actinomycetes</taxon>
        <taxon>Kitasatosporales</taxon>
        <taxon>Streptomycetaceae</taxon>
        <taxon>Actinacidiphila</taxon>
    </lineage>
</organism>
<evidence type="ECO:0000313" key="3">
    <source>
        <dbReference type="Proteomes" id="UP000199323"/>
    </source>
</evidence>
<dbReference type="Proteomes" id="UP000199323">
    <property type="component" value="Unassembled WGS sequence"/>
</dbReference>
<dbReference type="EMBL" id="FONG01000015">
    <property type="protein sequence ID" value="SFF47224.1"/>
    <property type="molecule type" value="Genomic_DNA"/>
</dbReference>
<keyword evidence="3" id="KW-1185">Reference proteome</keyword>
<feature type="compositionally biased region" description="Low complexity" evidence="1">
    <location>
        <begin position="7"/>
        <end position="17"/>
    </location>
</feature>
<dbReference type="RefSeq" id="WP_093715723.1">
    <property type="nucleotide sequence ID" value="NZ_FONG01000015.1"/>
</dbReference>
<accession>A0A1I2IY62</accession>